<gene>
    <name evidence="3" type="ORF">SYV04_29695</name>
</gene>
<feature type="domain" description="Bacterial type II secretion system protein E" evidence="2">
    <location>
        <begin position="196"/>
        <end position="210"/>
    </location>
</feature>
<evidence type="ECO:0000259" key="2">
    <source>
        <dbReference type="PROSITE" id="PS00662"/>
    </source>
</evidence>
<evidence type="ECO:0000313" key="4">
    <source>
        <dbReference type="Proteomes" id="UP001291309"/>
    </source>
</evidence>
<dbReference type="InterPro" id="IPR027417">
    <property type="entry name" value="P-loop_NTPase"/>
</dbReference>
<accession>A0ABU5HBA6</accession>
<organism evidence="3 4">
    <name type="scientific">Hyalangium rubrum</name>
    <dbReference type="NCBI Taxonomy" id="3103134"/>
    <lineage>
        <taxon>Bacteria</taxon>
        <taxon>Pseudomonadati</taxon>
        <taxon>Myxococcota</taxon>
        <taxon>Myxococcia</taxon>
        <taxon>Myxococcales</taxon>
        <taxon>Cystobacterineae</taxon>
        <taxon>Archangiaceae</taxon>
        <taxon>Hyalangium</taxon>
    </lineage>
</organism>
<dbReference type="InterPro" id="IPR001482">
    <property type="entry name" value="T2SS/T4SS_dom"/>
</dbReference>
<dbReference type="PANTHER" id="PTHR30486">
    <property type="entry name" value="TWITCHING MOTILITY PROTEIN PILT"/>
    <property type="match status" value="1"/>
</dbReference>
<dbReference type="RefSeq" id="WP_321549323.1">
    <property type="nucleotide sequence ID" value="NZ_JAXIVS010000011.1"/>
</dbReference>
<evidence type="ECO:0000256" key="1">
    <source>
        <dbReference type="ARBA" id="ARBA00006611"/>
    </source>
</evidence>
<dbReference type="SUPFAM" id="SSF52540">
    <property type="entry name" value="P-loop containing nucleoside triphosphate hydrolases"/>
    <property type="match status" value="1"/>
</dbReference>
<dbReference type="Gene3D" id="3.40.50.300">
    <property type="entry name" value="P-loop containing nucleotide triphosphate hydrolases"/>
    <property type="match status" value="1"/>
</dbReference>
<dbReference type="NCBIfam" id="TIGR01420">
    <property type="entry name" value="pilT_fam"/>
    <property type="match status" value="1"/>
</dbReference>
<name>A0ABU5HBA6_9BACT</name>
<dbReference type="Pfam" id="PF00437">
    <property type="entry name" value="T2SSE"/>
    <property type="match status" value="1"/>
</dbReference>
<proteinExistence type="inferred from homology"/>
<dbReference type="InterPro" id="IPR006321">
    <property type="entry name" value="PilT/PilU"/>
</dbReference>
<dbReference type="Gene3D" id="3.30.450.90">
    <property type="match status" value="1"/>
</dbReference>
<dbReference type="EMBL" id="JAXIVS010000011">
    <property type="protein sequence ID" value="MDY7230606.1"/>
    <property type="molecule type" value="Genomic_DNA"/>
</dbReference>
<dbReference type="InterPro" id="IPR050921">
    <property type="entry name" value="T4SS_GSP_E_ATPase"/>
</dbReference>
<reference evidence="3 4" key="1">
    <citation type="submission" date="2023-12" db="EMBL/GenBank/DDBJ databases">
        <title>the genome sequence of Hyalangium sp. s54d21.</title>
        <authorList>
            <person name="Zhang X."/>
        </authorList>
    </citation>
    <scope>NUCLEOTIDE SEQUENCE [LARGE SCALE GENOMIC DNA]</scope>
    <source>
        <strain evidence="4">s54d21</strain>
    </source>
</reference>
<dbReference type="Proteomes" id="UP001291309">
    <property type="component" value="Unassembled WGS sequence"/>
</dbReference>
<comment type="caution">
    <text evidence="3">The sequence shown here is derived from an EMBL/GenBank/DDBJ whole genome shotgun (WGS) entry which is preliminary data.</text>
</comment>
<dbReference type="CDD" id="cd01131">
    <property type="entry name" value="PilT"/>
    <property type="match status" value="1"/>
</dbReference>
<keyword evidence="4" id="KW-1185">Reference proteome</keyword>
<dbReference type="PANTHER" id="PTHR30486:SF12">
    <property type="entry name" value="TYPE IV PILUS ATPASE PILU"/>
    <property type="match status" value="1"/>
</dbReference>
<comment type="similarity">
    <text evidence="1">Belongs to the GSP E family.</text>
</comment>
<sequence length="358" mass="38727">MTLEQLLGLIALGVKKGTSDLHFEVGCPPAFRLHGELLSARMEKLTASDTLLLAKHILGAEDPFFAGARHDVDRGFSIQGVSRFRASILRQRGSVGLVLRIIPFEVPTLADLHLPAILESVAGARSGLILVTGATGNGKSTTMAAMLNHVNRTQRSHIITIEEPIEFIFAMDQSIIIQREVGVDTSSFGSALKAALRQDPDVLMVGEMRDAETADTCLKAAETGHLVISTLHTQDVQRTIGRFVGMFPAEEQVSVRHRLAENILAVVSLRLVPRRDGGGLIPAVEVLLSTRSVQEAIRDPARSDTLVTLMEKGRTDVGMQTFDQHVLQLVQTGVISSDTARSAATRPKELERALAGVQ</sequence>
<protein>
    <submittedName>
        <fullName evidence="3">PilT/PilU family type 4a pilus ATPase</fullName>
    </submittedName>
</protein>
<evidence type="ECO:0000313" key="3">
    <source>
        <dbReference type="EMBL" id="MDY7230606.1"/>
    </source>
</evidence>
<dbReference type="PROSITE" id="PS00662">
    <property type="entry name" value="T2SP_E"/>
    <property type="match status" value="1"/>
</dbReference>